<protein>
    <submittedName>
        <fullName evidence="1">Chromosome 18 open reading frame 54</fullName>
    </submittedName>
</protein>
<evidence type="ECO:0000313" key="1">
    <source>
        <dbReference type="Ensembl" id="ENSOARP00020042668.1"/>
    </source>
</evidence>
<proteinExistence type="predicted"/>
<reference evidence="1" key="3">
    <citation type="submission" date="2025-09" db="UniProtKB">
        <authorList>
            <consortium name="Ensembl"/>
        </authorList>
    </citation>
    <scope>IDENTIFICATION</scope>
</reference>
<accession>A0AC11DDY1</accession>
<reference evidence="1" key="2">
    <citation type="submission" date="2025-08" db="UniProtKB">
        <authorList>
            <consortium name="Ensembl"/>
        </authorList>
    </citation>
    <scope>IDENTIFICATION</scope>
</reference>
<name>A0AC11DDY1_SHEEP</name>
<sequence length="268" mass="29890">MAKSNTKHRVCSRQSSVSSLLSCNLNGSNSSNSGSFQYKDKLYSSASQALQAYIDDFDLSQMCLGASTGKINIDKCPANMPEFSNYICKPNNGDKIELLILKAKRNLEHCTEELPKSMKKDDSPCSLDKLEAERSWENIPVTFKSPVPVNTDDSPQEIPKTKYANEFLEDFLNDDNQSCTLSGGKHHGPVEALKQMLFNLQAVQESFNQTRTAEPKGEIKQISEDDLSKLQLKESMAPITRSLQKALHHLSRLRDLVDDTSGKQSPKI</sequence>
<organism evidence="1">
    <name type="scientific">Ovis aries</name>
    <name type="common">Sheep</name>
    <dbReference type="NCBI Taxonomy" id="9940"/>
    <lineage>
        <taxon>Eukaryota</taxon>
        <taxon>Metazoa</taxon>
        <taxon>Chordata</taxon>
        <taxon>Craniata</taxon>
        <taxon>Vertebrata</taxon>
        <taxon>Euteleostomi</taxon>
        <taxon>Mammalia</taxon>
        <taxon>Eutheria</taxon>
        <taxon>Laurasiatheria</taxon>
        <taxon>Artiodactyla</taxon>
        <taxon>Ruminantia</taxon>
        <taxon>Pecora</taxon>
        <taxon>Bovidae</taxon>
        <taxon>Caprinae</taxon>
        <taxon>Ovis</taxon>
    </lineage>
</organism>
<dbReference type="Ensembl" id="ENSOART00020073861.1">
    <property type="protein sequence ID" value="ENSOARP00020042668.1"/>
    <property type="gene ID" value="ENSOARG00020017776.2"/>
</dbReference>
<reference evidence="1" key="1">
    <citation type="submission" date="2020-11" db="EMBL/GenBank/DDBJ databases">
        <authorList>
            <person name="Davenport K.M."/>
            <person name="Bickhart D.M."/>
            <person name="Smith T.P.L."/>
            <person name="Murdoch B.M."/>
            <person name="Rosen B.D."/>
        </authorList>
    </citation>
    <scope>NUCLEOTIDE SEQUENCE [LARGE SCALE GENOMIC DNA]</scope>
    <source>
        <strain evidence="1">OAR_USU_Benz2616</strain>
    </source>
</reference>
<gene>
    <name evidence="1" type="primary">C23H18orf54</name>
</gene>